<evidence type="ECO:0000313" key="2">
    <source>
        <dbReference type="EMBL" id="CAG2239817.1"/>
    </source>
</evidence>
<protein>
    <recommendedName>
        <fullName evidence="1">Farnesoic acid O-methyl transferase domain-containing protein</fullName>
    </recommendedName>
</protein>
<feature type="domain" description="Farnesoic acid O-methyl transferase" evidence="1">
    <location>
        <begin position="141"/>
        <end position="262"/>
    </location>
</feature>
<dbReference type="Pfam" id="PF12248">
    <property type="entry name" value="Methyltransf_FA"/>
    <property type="match status" value="1"/>
</dbReference>
<evidence type="ECO:0000259" key="1">
    <source>
        <dbReference type="Pfam" id="PF12248"/>
    </source>
</evidence>
<organism evidence="2 3">
    <name type="scientific">Mytilus edulis</name>
    <name type="common">Blue mussel</name>
    <dbReference type="NCBI Taxonomy" id="6550"/>
    <lineage>
        <taxon>Eukaryota</taxon>
        <taxon>Metazoa</taxon>
        <taxon>Spiralia</taxon>
        <taxon>Lophotrochozoa</taxon>
        <taxon>Mollusca</taxon>
        <taxon>Bivalvia</taxon>
        <taxon>Autobranchia</taxon>
        <taxon>Pteriomorphia</taxon>
        <taxon>Mytilida</taxon>
        <taxon>Mytiloidea</taxon>
        <taxon>Mytilidae</taxon>
        <taxon>Mytilinae</taxon>
        <taxon>Mytilus</taxon>
    </lineage>
</organism>
<dbReference type="SUPFAM" id="SSF57414">
    <property type="entry name" value="Hairpin loop containing domain-like"/>
    <property type="match status" value="1"/>
</dbReference>
<dbReference type="InterPro" id="IPR022041">
    <property type="entry name" value="Methyltransf_FA"/>
</dbReference>
<accession>A0A8S3UAU4</accession>
<sequence>MNCFTYKQFWVSWKAENIKVGRENSTDNILLAYEDPCPFFLQDLQISTDHGGNVNWIIEVPVSKEAQPDPMQSKVVDGMFRLVTDCPTFQILTTTSTTDLIECAAISDSNQEHNTASNVNITTTGGLMNNVSLSTSGIFVNKTTELRFEVRGCRDAHLRLLTQKTQIPPYYLIMIGGWHNNKSVLARHAHYYQEVDNDFGYGEMNCSNYKKFMLSWSGGKLQVGREDINGDLLLSYVDPCPFFIQDIQINTEHEGHVEWIIQVPVPTSIQSDPVESKVVDGMFHFETNCPTFQVLTTTTAAHLNECAAICMWSFECSAFEFVNHGRVCELVSNIAVAKTLSSYYRILK</sequence>
<evidence type="ECO:0000313" key="3">
    <source>
        <dbReference type="Proteomes" id="UP000683360"/>
    </source>
</evidence>
<reference evidence="2" key="1">
    <citation type="submission" date="2021-03" db="EMBL/GenBank/DDBJ databases">
        <authorList>
            <person name="Bekaert M."/>
        </authorList>
    </citation>
    <scope>NUCLEOTIDE SEQUENCE</scope>
</reference>
<dbReference type="EMBL" id="CAJPWZ010002537">
    <property type="protein sequence ID" value="CAG2239817.1"/>
    <property type="molecule type" value="Genomic_DNA"/>
</dbReference>
<proteinExistence type="predicted"/>
<dbReference type="Proteomes" id="UP000683360">
    <property type="component" value="Unassembled WGS sequence"/>
</dbReference>
<dbReference type="OrthoDB" id="10278907at2759"/>
<keyword evidence="3" id="KW-1185">Reference proteome</keyword>
<comment type="caution">
    <text evidence="2">The sequence shown here is derived from an EMBL/GenBank/DDBJ whole genome shotgun (WGS) entry which is preliminary data.</text>
</comment>
<gene>
    <name evidence="2" type="ORF">MEDL_52176</name>
</gene>
<dbReference type="AlphaFoldDB" id="A0A8S3UAU4"/>
<name>A0A8S3UAU4_MYTED</name>